<sequence>MDKKSFLVVGAGAWGTALSIQLANNGLTVSLTSNDKDNLRAIASTKENERYLPGFQLPDAIKIEPDYAGCIASSSSVLVCVKSKYFLSTLQSLSPHMSSEQNLIWATKGLDSEKGRPLSELVKQGFPKLKQTAVISGPSFAKDVAQGMPTAITLASENIENLIGLADLLTGRSFRVYTSTDIIGVQLGGVFKNIIAIAVGASDALGFGANTRAALITRGLGEMKR</sequence>
<dbReference type="Pfam" id="PF01210">
    <property type="entry name" value="NAD_Gly3P_dh_N"/>
    <property type="match status" value="1"/>
</dbReference>
<evidence type="ECO:0000256" key="3">
    <source>
        <dbReference type="ARBA" id="ARBA00023027"/>
    </source>
</evidence>
<accession>A0A381U366</accession>
<dbReference type="NCBIfam" id="NF000940">
    <property type="entry name" value="PRK00094.1-2"/>
    <property type="match status" value="1"/>
</dbReference>
<reference evidence="6" key="1">
    <citation type="submission" date="2018-05" db="EMBL/GenBank/DDBJ databases">
        <authorList>
            <person name="Lanie J.A."/>
            <person name="Ng W.-L."/>
            <person name="Kazmierczak K.M."/>
            <person name="Andrzejewski T.M."/>
            <person name="Davidsen T.M."/>
            <person name="Wayne K.J."/>
            <person name="Tettelin H."/>
            <person name="Glass J.I."/>
            <person name="Rusch D."/>
            <person name="Podicherti R."/>
            <person name="Tsui H.-C.T."/>
            <person name="Winkler M.E."/>
        </authorList>
    </citation>
    <scope>NUCLEOTIDE SEQUENCE</scope>
</reference>
<feature type="domain" description="Glycerol-3-phosphate dehydrogenase NAD-dependent N-terminal" evidence="4">
    <location>
        <begin position="8"/>
        <end position="160"/>
    </location>
</feature>
<dbReference type="FunFam" id="3.40.50.720:FF:000019">
    <property type="entry name" value="Glycerol-3-phosphate dehydrogenase [NAD(P)+]"/>
    <property type="match status" value="1"/>
</dbReference>
<dbReference type="GO" id="GO:0051287">
    <property type="term" value="F:NAD binding"/>
    <property type="evidence" value="ECO:0007669"/>
    <property type="project" value="InterPro"/>
</dbReference>
<evidence type="ECO:0000259" key="5">
    <source>
        <dbReference type="Pfam" id="PF07479"/>
    </source>
</evidence>
<gene>
    <name evidence="6" type="ORF">METZ01_LOCUS75534</name>
</gene>
<evidence type="ECO:0000256" key="2">
    <source>
        <dbReference type="ARBA" id="ARBA00023002"/>
    </source>
</evidence>
<dbReference type="InterPro" id="IPR008927">
    <property type="entry name" value="6-PGluconate_DH-like_C_sf"/>
</dbReference>
<proteinExistence type="inferred from homology"/>
<dbReference type="InterPro" id="IPR006109">
    <property type="entry name" value="G3P_DH_NAD-dep_C"/>
</dbReference>
<dbReference type="GO" id="GO:0046474">
    <property type="term" value="P:glycerophospholipid biosynthetic process"/>
    <property type="evidence" value="ECO:0007669"/>
    <property type="project" value="TreeGrafter"/>
</dbReference>
<dbReference type="GO" id="GO:0046168">
    <property type="term" value="P:glycerol-3-phosphate catabolic process"/>
    <property type="evidence" value="ECO:0007669"/>
    <property type="project" value="InterPro"/>
</dbReference>
<dbReference type="Gene3D" id="3.40.50.720">
    <property type="entry name" value="NAD(P)-binding Rossmann-like Domain"/>
    <property type="match status" value="1"/>
</dbReference>
<dbReference type="Pfam" id="PF07479">
    <property type="entry name" value="NAD_Gly3P_dh_C"/>
    <property type="match status" value="1"/>
</dbReference>
<keyword evidence="2" id="KW-0560">Oxidoreductase</keyword>
<protein>
    <recommendedName>
        <fullName evidence="7">Glycerol-3-phosphate dehydrogenase NAD-dependent N-terminal domain-containing protein</fullName>
    </recommendedName>
</protein>
<dbReference type="GO" id="GO:0005829">
    <property type="term" value="C:cytosol"/>
    <property type="evidence" value="ECO:0007669"/>
    <property type="project" value="TreeGrafter"/>
</dbReference>
<dbReference type="PROSITE" id="PS00957">
    <property type="entry name" value="NAD_G3PDH"/>
    <property type="match status" value="1"/>
</dbReference>
<dbReference type="InterPro" id="IPR013328">
    <property type="entry name" value="6PGD_dom2"/>
</dbReference>
<dbReference type="AlphaFoldDB" id="A0A381U366"/>
<dbReference type="PRINTS" id="PR00077">
    <property type="entry name" value="GPDHDRGNASE"/>
</dbReference>
<organism evidence="6">
    <name type="scientific">marine metagenome</name>
    <dbReference type="NCBI Taxonomy" id="408172"/>
    <lineage>
        <taxon>unclassified sequences</taxon>
        <taxon>metagenomes</taxon>
        <taxon>ecological metagenomes</taxon>
    </lineage>
</organism>
<evidence type="ECO:0000259" key="4">
    <source>
        <dbReference type="Pfam" id="PF01210"/>
    </source>
</evidence>
<dbReference type="InterPro" id="IPR036291">
    <property type="entry name" value="NAD(P)-bd_dom_sf"/>
</dbReference>
<feature type="non-terminal residue" evidence="6">
    <location>
        <position position="225"/>
    </location>
</feature>
<dbReference type="SUPFAM" id="SSF51735">
    <property type="entry name" value="NAD(P)-binding Rossmann-fold domains"/>
    <property type="match status" value="1"/>
</dbReference>
<dbReference type="InterPro" id="IPR006168">
    <property type="entry name" value="G3P_DH_NAD-dep"/>
</dbReference>
<dbReference type="PANTHER" id="PTHR11728:SF1">
    <property type="entry name" value="GLYCEROL-3-PHOSPHATE DEHYDROGENASE [NAD(+)] 2, CHLOROPLASTIC"/>
    <property type="match status" value="1"/>
</dbReference>
<dbReference type="EMBL" id="UINC01005651">
    <property type="protein sequence ID" value="SVA22680.1"/>
    <property type="molecule type" value="Genomic_DNA"/>
</dbReference>
<dbReference type="InterPro" id="IPR011128">
    <property type="entry name" value="G3P_DH_NAD-dep_N"/>
</dbReference>
<evidence type="ECO:0000256" key="1">
    <source>
        <dbReference type="ARBA" id="ARBA00011009"/>
    </source>
</evidence>
<dbReference type="SUPFAM" id="SSF48179">
    <property type="entry name" value="6-phosphogluconate dehydrogenase C-terminal domain-like"/>
    <property type="match status" value="1"/>
</dbReference>
<dbReference type="Gene3D" id="1.10.1040.10">
    <property type="entry name" value="N-(1-d-carboxylethyl)-l-norvaline Dehydrogenase, domain 2"/>
    <property type="match status" value="1"/>
</dbReference>
<dbReference type="GO" id="GO:0047952">
    <property type="term" value="F:glycerol-3-phosphate dehydrogenase [NAD(P)+] activity"/>
    <property type="evidence" value="ECO:0007669"/>
    <property type="project" value="TreeGrafter"/>
</dbReference>
<evidence type="ECO:0008006" key="7">
    <source>
        <dbReference type="Google" id="ProtNLM"/>
    </source>
</evidence>
<name>A0A381U366_9ZZZZ</name>
<comment type="similarity">
    <text evidence="1">Belongs to the NAD-dependent glycerol-3-phosphate dehydrogenase family.</text>
</comment>
<dbReference type="PANTHER" id="PTHR11728">
    <property type="entry name" value="GLYCEROL-3-PHOSPHATE DEHYDROGENASE"/>
    <property type="match status" value="1"/>
</dbReference>
<dbReference type="GO" id="GO:0005975">
    <property type="term" value="P:carbohydrate metabolic process"/>
    <property type="evidence" value="ECO:0007669"/>
    <property type="project" value="InterPro"/>
</dbReference>
<evidence type="ECO:0000313" key="6">
    <source>
        <dbReference type="EMBL" id="SVA22680.1"/>
    </source>
</evidence>
<keyword evidence="3" id="KW-0520">NAD</keyword>
<feature type="domain" description="Glycerol-3-phosphate dehydrogenase NAD-dependent C-terminal" evidence="5">
    <location>
        <begin position="181"/>
        <end position="225"/>
    </location>
</feature>